<keyword evidence="4" id="KW-0732">Signal</keyword>
<feature type="signal peptide" evidence="4">
    <location>
        <begin position="1"/>
        <end position="21"/>
    </location>
</feature>
<comment type="caution">
    <text evidence="5">The sequence shown here is derived from an EMBL/GenBank/DDBJ whole genome shotgun (WGS) entry which is preliminary data.</text>
</comment>
<dbReference type="AlphaFoldDB" id="A0AAP2G9K7"/>
<keyword evidence="2 3" id="KW-0802">TPR repeat</keyword>
<evidence type="ECO:0008006" key="7">
    <source>
        <dbReference type="Google" id="ProtNLM"/>
    </source>
</evidence>
<dbReference type="InterPro" id="IPR013105">
    <property type="entry name" value="TPR_2"/>
</dbReference>
<feature type="repeat" description="TPR" evidence="3">
    <location>
        <begin position="94"/>
        <end position="127"/>
    </location>
</feature>
<accession>A0AAP2G9K7</accession>
<proteinExistence type="predicted"/>
<dbReference type="PROSITE" id="PS50005">
    <property type="entry name" value="TPR"/>
    <property type="match status" value="1"/>
</dbReference>
<dbReference type="RefSeq" id="WP_327794775.1">
    <property type="nucleotide sequence ID" value="NZ_JADQAZ010000003.1"/>
</dbReference>
<feature type="chain" id="PRO_5043022513" description="Tetratricopeptide repeat protein" evidence="4">
    <location>
        <begin position="22"/>
        <end position="179"/>
    </location>
</feature>
<dbReference type="InterPro" id="IPR019734">
    <property type="entry name" value="TPR_rpt"/>
</dbReference>
<keyword evidence="6" id="KW-1185">Reference proteome</keyword>
<reference evidence="5 6" key="1">
    <citation type="journal article" date="2021" name="Arch. Microbiol.">
        <title>Harenicola maris gen. nov., sp. nov. isolated from the Sea of Japan shallow sediments.</title>
        <authorList>
            <person name="Romanenko L.A."/>
            <person name="Kurilenko V.V."/>
            <person name="Chernysheva N.Y."/>
            <person name="Tekutyeva L.A."/>
            <person name="Velansky P.V."/>
            <person name="Svetashev V.I."/>
            <person name="Isaeva M.P."/>
        </authorList>
    </citation>
    <scope>NUCLEOTIDE SEQUENCE [LARGE SCALE GENOMIC DNA]</scope>
    <source>
        <strain evidence="5 6">KMM 3653</strain>
    </source>
</reference>
<evidence type="ECO:0000256" key="4">
    <source>
        <dbReference type="SAM" id="SignalP"/>
    </source>
</evidence>
<evidence type="ECO:0000256" key="2">
    <source>
        <dbReference type="ARBA" id="ARBA00022803"/>
    </source>
</evidence>
<organism evidence="5 6">
    <name type="scientific">Harenicola maris</name>
    <dbReference type="NCBI Taxonomy" id="2841044"/>
    <lineage>
        <taxon>Bacteria</taxon>
        <taxon>Pseudomonadati</taxon>
        <taxon>Pseudomonadota</taxon>
        <taxon>Alphaproteobacteria</taxon>
        <taxon>Rhodobacterales</taxon>
        <taxon>Paracoccaceae</taxon>
        <taxon>Harenicola</taxon>
    </lineage>
</organism>
<evidence type="ECO:0000256" key="3">
    <source>
        <dbReference type="PROSITE-ProRule" id="PRU00339"/>
    </source>
</evidence>
<dbReference type="Gene3D" id="1.25.40.10">
    <property type="entry name" value="Tetratricopeptide repeat domain"/>
    <property type="match status" value="1"/>
</dbReference>
<dbReference type="EMBL" id="JADQAZ010000003">
    <property type="protein sequence ID" value="MBT0958544.1"/>
    <property type="molecule type" value="Genomic_DNA"/>
</dbReference>
<evidence type="ECO:0000313" key="5">
    <source>
        <dbReference type="EMBL" id="MBT0958544.1"/>
    </source>
</evidence>
<evidence type="ECO:0000313" key="6">
    <source>
        <dbReference type="Proteomes" id="UP001315686"/>
    </source>
</evidence>
<dbReference type="SUPFAM" id="SSF48452">
    <property type="entry name" value="TPR-like"/>
    <property type="match status" value="1"/>
</dbReference>
<protein>
    <recommendedName>
        <fullName evidence="7">Tetratricopeptide repeat protein</fullName>
    </recommendedName>
</protein>
<keyword evidence="1" id="KW-0677">Repeat</keyword>
<dbReference type="InterPro" id="IPR011990">
    <property type="entry name" value="TPR-like_helical_dom_sf"/>
</dbReference>
<sequence>MTRILPLTTALALSFAAPAFAAGSGTSLPPKPTETTTKCEEGQVYDEKTKSCLDSKSDLLNDDDRYEAARELAYGGKYTEALIVLAAADNPSDPRILNYKGFTNRKLGNMRVAMAYYQEALAIDPDYNLARSYMGQGLLASGDFAAAGEQLHEIAARGGKDTWAYEALAMAIQGQPSDY</sequence>
<gene>
    <name evidence="5" type="ORF">IV417_14235</name>
</gene>
<name>A0AAP2G9K7_9RHOB</name>
<evidence type="ECO:0000256" key="1">
    <source>
        <dbReference type="ARBA" id="ARBA00022737"/>
    </source>
</evidence>
<dbReference type="Proteomes" id="UP001315686">
    <property type="component" value="Unassembled WGS sequence"/>
</dbReference>
<dbReference type="Pfam" id="PF07719">
    <property type="entry name" value="TPR_2"/>
    <property type="match status" value="1"/>
</dbReference>